<evidence type="ECO:0000313" key="3">
    <source>
        <dbReference type="Proteomes" id="UP000054279"/>
    </source>
</evidence>
<dbReference type="OrthoDB" id="5987198at2759"/>
<organism evidence="2 3">
    <name type="scientific">Sphaerobolus stellatus (strain SS14)</name>
    <dbReference type="NCBI Taxonomy" id="990650"/>
    <lineage>
        <taxon>Eukaryota</taxon>
        <taxon>Fungi</taxon>
        <taxon>Dikarya</taxon>
        <taxon>Basidiomycota</taxon>
        <taxon>Agaricomycotina</taxon>
        <taxon>Agaricomycetes</taxon>
        <taxon>Phallomycetidae</taxon>
        <taxon>Geastrales</taxon>
        <taxon>Sphaerobolaceae</taxon>
        <taxon>Sphaerobolus</taxon>
    </lineage>
</organism>
<dbReference type="SUPFAM" id="SSF56112">
    <property type="entry name" value="Protein kinase-like (PK-like)"/>
    <property type="match status" value="1"/>
</dbReference>
<accession>A0A0C9UHR8</accession>
<keyword evidence="3" id="KW-1185">Reference proteome</keyword>
<dbReference type="EMBL" id="KN837448">
    <property type="protein sequence ID" value="KIJ24916.1"/>
    <property type="molecule type" value="Genomic_DNA"/>
</dbReference>
<evidence type="ECO:0000313" key="2">
    <source>
        <dbReference type="EMBL" id="KIJ24916.1"/>
    </source>
</evidence>
<dbReference type="Proteomes" id="UP000054279">
    <property type="component" value="Unassembled WGS sequence"/>
</dbReference>
<dbReference type="InterPro" id="IPR000719">
    <property type="entry name" value="Prot_kinase_dom"/>
</dbReference>
<name>A0A0C9UHR8_SPHS4</name>
<feature type="domain" description="Protein kinase" evidence="1">
    <location>
        <begin position="1"/>
        <end position="301"/>
    </location>
</feature>
<dbReference type="GO" id="GO:0004672">
    <property type="term" value="F:protein kinase activity"/>
    <property type="evidence" value="ECO:0007669"/>
    <property type="project" value="InterPro"/>
</dbReference>
<dbReference type="InterPro" id="IPR011009">
    <property type="entry name" value="Kinase-like_dom_sf"/>
</dbReference>
<gene>
    <name evidence="2" type="ORF">M422DRAFT_194145</name>
</gene>
<protein>
    <recommendedName>
        <fullName evidence="1">Protein kinase domain-containing protein</fullName>
    </recommendedName>
</protein>
<dbReference type="Pfam" id="PF00069">
    <property type="entry name" value="Pkinase"/>
    <property type="match status" value="1"/>
</dbReference>
<dbReference type="AlphaFoldDB" id="A0A0C9UHR8"/>
<dbReference type="PROSITE" id="PS50011">
    <property type="entry name" value="PROTEIN_KINASE_DOM"/>
    <property type="match status" value="1"/>
</dbReference>
<dbReference type="SMART" id="SM00220">
    <property type="entry name" value="S_TKc"/>
    <property type="match status" value="1"/>
</dbReference>
<dbReference type="Gene3D" id="1.10.510.10">
    <property type="entry name" value="Transferase(Phosphotransferase) domain 1"/>
    <property type="match status" value="1"/>
</dbReference>
<evidence type="ECO:0000259" key="1">
    <source>
        <dbReference type="PROSITE" id="PS50011"/>
    </source>
</evidence>
<proteinExistence type="predicted"/>
<dbReference type="HOGENOM" id="CLU_044121_2_0_1"/>
<dbReference type="GO" id="GO:0005524">
    <property type="term" value="F:ATP binding"/>
    <property type="evidence" value="ECO:0007669"/>
    <property type="project" value="InterPro"/>
</dbReference>
<feature type="non-terminal residue" evidence="2">
    <location>
        <position position="315"/>
    </location>
</feature>
<sequence>RGHLMHSTRKSDGITVALKLVYESKHPHEVQIARFFSDKNLASDPRNHCVPILDALSVSGYEGLEILVMPFLRPFNYHRMVTVGEAIDFFQQTFEGLQFMHNNKVAHRDCAAANIMMDPSSSELQILRDFNLTNQSLSPDVSRLRIPKHYTRTKQPPKYYFIDFGISAKFETQEPPHLVIPVLGLDRTVPEFQGEGSTLTQDPFPTDVYYLGNMIRQHFLYVSFFKFRAYANLEFMCTLVASMVHDDPRMRPNMDEVVVRFDTILNSLHNSDLRARLVGRQELQPGSAFKRWRNDLYHFLLTLRHNLAGRCQCVL</sequence>
<reference evidence="2 3" key="1">
    <citation type="submission" date="2014-06" db="EMBL/GenBank/DDBJ databases">
        <title>Evolutionary Origins and Diversification of the Mycorrhizal Mutualists.</title>
        <authorList>
            <consortium name="DOE Joint Genome Institute"/>
            <consortium name="Mycorrhizal Genomics Consortium"/>
            <person name="Kohler A."/>
            <person name="Kuo A."/>
            <person name="Nagy L.G."/>
            <person name="Floudas D."/>
            <person name="Copeland A."/>
            <person name="Barry K.W."/>
            <person name="Cichocki N."/>
            <person name="Veneault-Fourrey C."/>
            <person name="LaButti K."/>
            <person name="Lindquist E.A."/>
            <person name="Lipzen A."/>
            <person name="Lundell T."/>
            <person name="Morin E."/>
            <person name="Murat C."/>
            <person name="Riley R."/>
            <person name="Ohm R."/>
            <person name="Sun H."/>
            <person name="Tunlid A."/>
            <person name="Henrissat B."/>
            <person name="Grigoriev I.V."/>
            <person name="Hibbett D.S."/>
            <person name="Martin F."/>
        </authorList>
    </citation>
    <scope>NUCLEOTIDE SEQUENCE [LARGE SCALE GENOMIC DNA]</scope>
    <source>
        <strain evidence="2 3">SS14</strain>
    </source>
</reference>